<proteinExistence type="predicted"/>
<dbReference type="InterPro" id="IPR031555">
    <property type="entry name" value="RNA_pol_Rpo8"/>
</dbReference>
<gene>
    <name evidence="2" type="ORF">ENT92_01825</name>
    <name evidence="1" type="ORF">ENU14_07625</name>
</gene>
<dbReference type="Pfam" id="PF16992">
    <property type="entry name" value="RNA_pol_RpbG"/>
    <property type="match status" value="1"/>
</dbReference>
<organism evidence="1">
    <name type="scientific">Staphylothermus marinus</name>
    <dbReference type="NCBI Taxonomy" id="2280"/>
    <lineage>
        <taxon>Archaea</taxon>
        <taxon>Thermoproteota</taxon>
        <taxon>Thermoprotei</taxon>
        <taxon>Desulfurococcales</taxon>
        <taxon>Desulfurococcaceae</taxon>
        <taxon>Staphylothermus</taxon>
    </lineage>
</organism>
<accession>A0A7C4HA96</accession>
<sequence length="121" mass="13958">MVFNLYRYECSVYNIEYLKLPKVYRLKCNCSDGVEIVFEMHEELLKIRENTEISIDIGIDKKECLERDFCGKAHVVSVTELEGRFRTVLSIGGLLVVVKNLVEKPSLEPVQELYVGLSIKK</sequence>
<protein>
    <submittedName>
        <fullName evidence="1">Uncharacterized protein</fullName>
    </submittedName>
</protein>
<dbReference type="EMBL" id="DTAN01000070">
    <property type="protein sequence ID" value="HGU64943.1"/>
    <property type="molecule type" value="Genomic_DNA"/>
</dbReference>
<name>A0A7C4HA96_STAMA</name>
<reference evidence="1" key="1">
    <citation type="journal article" date="2020" name="mSystems">
        <title>Genome- and Community-Level Interaction Insights into Carbon Utilization and Element Cycling Functions of Hydrothermarchaeota in Hydrothermal Sediment.</title>
        <authorList>
            <person name="Zhou Z."/>
            <person name="Liu Y."/>
            <person name="Xu W."/>
            <person name="Pan J."/>
            <person name="Luo Z.H."/>
            <person name="Li M."/>
        </authorList>
    </citation>
    <scope>NUCLEOTIDE SEQUENCE [LARGE SCALE GENOMIC DNA]</scope>
    <source>
        <strain evidence="2">SpSt-622</strain>
        <strain evidence="1">SpSt-642</strain>
    </source>
</reference>
<dbReference type="InterPro" id="IPR012340">
    <property type="entry name" value="NA-bd_OB-fold"/>
</dbReference>
<evidence type="ECO:0000313" key="2">
    <source>
        <dbReference type="EMBL" id="HGU64943.1"/>
    </source>
</evidence>
<evidence type="ECO:0000313" key="1">
    <source>
        <dbReference type="EMBL" id="HGM59425.1"/>
    </source>
</evidence>
<comment type="caution">
    <text evidence="1">The sequence shown here is derived from an EMBL/GenBank/DDBJ whole genome shotgun (WGS) entry which is preliminary data.</text>
</comment>
<dbReference type="Gene3D" id="2.40.50.140">
    <property type="entry name" value="Nucleic acid-binding proteins"/>
    <property type="match status" value="1"/>
</dbReference>
<dbReference type="AlphaFoldDB" id="A0A7C4HA96"/>
<dbReference type="EMBL" id="DTBJ01000063">
    <property type="protein sequence ID" value="HGM59425.1"/>
    <property type="molecule type" value="Genomic_DNA"/>
</dbReference>